<sequence length="225" mass="24213">MWFWRAHDAAAWRGPVLDAPQAYRHIYKKPKTVISLLIYKTSPLSPASPSANFVFSAQPTRCGAGTGQWNCDTETAVVNGTFLWEKGGTAHGCSTRAFKTRLPHSLQHILFQCGLCSAVSVRSSSSCNLQPCLYPPLSDWFADLAPSCSMTPVVSDSTVFGDYNSITASATSWVLTALLPHNAWSTAPLPSGMSGNAGLENIFSCTVNGLLYSQLVIGMDDDTSL</sequence>
<organism evidence="1 2">
    <name type="scientific">Mycena maculata</name>
    <dbReference type="NCBI Taxonomy" id="230809"/>
    <lineage>
        <taxon>Eukaryota</taxon>
        <taxon>Fungi</taxon>
        <taxon>Dikarya</taxon>
        <taxon>Basidiomycota</taxon>
        <taxon>Agaricomycotina</taxon>
        <taxon>Agaricomycetes</taxon>
        <taxon>Agaricomycetidae</taxon>
        <taxon>Agaricales</taxon>
        <taxon>Marasmiineae</taxon>
        <taxon>Mycenaceae</taxon>
        <taxon>Mycena</taxon>
    </lineage>
</organism>
<dbReference type="EMBL" id="JARJLG010000047">
    <property type="protein sequence ID" value="KAJ7760821.1"/>
    <property type="molecule type" value="Genomic_DNA"/>
</dbReference>
<keyword evidence="2" id="KW-1185">Reference proteome</keyword>
<dbReference type="Proteomes" id="UP001215280">
    <property type="component" value="Unassembled WGS sequence"/>
</dbReference>
<gene>
    <name evidence="1" type="ORF">DFH07DRAFT_815878</name>
</gene>
<comment type="caution">
    <text evidence="1">The sequence shown here is derived from an EMBL/GenBank/DDBJ whole genome shotgun (WGS) entry which is preliminary data.</text>
</comment>
<proteinExistence type="predicted"/>
<evidence type="ECO:0000313" key="2">
    <source>
        <dbReference type="Proteomes" id="UP001215280"/>
    </source>
</evidence>
<name>A0AAD7JEH8_9AGAR</name>
<protein>
    <submittedName>
        <fullName evidence="1">Uncharacterized protein</fullName>
    </submittedName>
</protein>
<evidence type="ECO:0000313" key="1">
    <source>
        <dbReference type="EMBL" id="KAJ7760821.1"/>
    </source>
</evidence>
<dbReference type="AlphaFoldDB" id="A0AAD7JEH8"/>
<accession>A0AAD7JEH8</accession>
<reference evidence="1" key="1">
    <citation type="submission" date="2023-03" db="EMBL/GenBank/DDBJ databases">
        <title>Massive genome expansion in bonnet fungi (Mycena s.s.) driven by repeated elements and novel gene families across ecological guilds.</title>
        <authorList>
            <consortium name="Lawrence Berkeley National Laboratory"/>
            <person name="Harder C.B."/>
            <person name="Miyauchi S."/>
            <person name="Viragh M."/>
            <person name="Kuo A."/>
            <person name="Thoen E."/>
            <person name="Andreopoulos B."/>
            <person name="Lu D."/>
            <person name="Skrede I."/>
            <person name="Drula E."/>
            <person name="Henrissat B."/>
            <person name="Morin E."/>
            <person name="Kohler A."/>
            <person name="Barry K."/>
            <person name="LaButti K."/>
            <person name="Morin E."/>
            <person name="Salamov A."/>
            <person name="Lipzen A."/>
            <person name="Mereny Z."/>
            <person name="Hegedus B."/>
            <person name="Baldrian P."/>
            <person name="Stursova M."/>
            <person name="Weitz H."/>
            <person name="Taylor A."/>
            <person name="Grigoriev I.V."/>
            <person name="Nagy L.G."/>
            <person name="Martin F."/>
            <person name="Kauserud H."/>
        </authorList>
    </citation>
    <scope>NUCLEOTIDE SEQUENCE</scope>
    <source>
        <strain evidence="1">CBHHK188m</strain>
    </source>
</reference>